<dbReference type="InterPro" id="IPR020845">
    <property type="entry name" value="AMP-binding_CS"/>
</dbReference>
<dbReference type="PANTHER" id="PTHR24096">
    <property type="entry name" value="LONG-CHAIN-FATTY-ACID--COA LIGASE"/>
    <property type="match status" value="1"/>
</dbReference>
<dbReference type="STRING" id="3988.B9RMJ5"/>
<dbReference type="InterPro" id="IPR025110">
    <property type="entry name" value="AMP-bd_C"/>
</dbReference>
<name>B9RMJ5_RICCO</name>
<dbReference type="GO" id="GO:0016405">
    <property type="term" value="F:CoA-ligase activity"/>
    <property type="evidence" value="ECO:0000318"/>
    <property type="project" value="GO_Central"/>
</dbReference>
<evidence type="ECO:0000256" key="2">
    <source>
        <dbReference type="ARBA" id="ARBA00022598"/>
    </source>
</evidence>
<dbReference type="FunFam" id="3.30.300.30:FF:000007">
    <property type="entry name" value="4-coumarate--CoA ligase 2"/>
    <property type="match status" value="1"/>
</dbReference>
<evidence type="ECO:0000313" key="5">
    <source>
        <dbReference type="EMBL" id="EEF47518.1"/>
    </source>
</evidence>
<feature type="domain" description="AMP-binding enzyme C-terminal" evidence="4">
    <location>
        <begin position="455"/>
        <end position="530"/>
    </location>
</feature>
<dbReference type="EMBL" id="EQ973789">
    <property type="protein sequence ID" value="EEF47518.1"/>
    <property type="molecule type" value="Genomic_DNA"/>
</dbReference>
<dbReference type="Proteomes" id="UP000008311">
    <property type="component" value="Unassembled WGS sequence"/>
</dbReference>
<comment type="similarity">
    <text evidence="1">Belongs to the ATP-dependent AMP-binding enzyme family.</text>
</comment>
<dbReference type="eggNOG" id="KOG1176">
    <property type="taxonomic scope" value="Eukaryota"/>
</dbReference>
<dbReference type="InterPro" id="IPR045851">
    <property type="entry name" value="AMP-bd_C_sf"/>
</dbReference>
<dbReference type="Pfam" id="PF13193">
    <property type="entry name" value="AMP-binding_C"/>
    <property type="match status" value="1"/>
</dbReference>
<sequence length="548" mass="59691">MSQIEKNPSSSIDPKSGFCSKTKTFYSLRSLAQLPPLASPISVTDFIFSLLQSFPPSAATPALIDAVTGHRISYPEFIILTKSLSSYLHIVLGLRKGDTAFILSPNSVHIPIICFSLLSLGVIVSPGNPASSESEIQHQIHLSKPVVAFVTGHTAHKITNLNTIVIDSHWFESIRSHREPEPVKPRIYQSDPAAILYSSGTTGRVKGVILTHRNFTYVAAAGHAVRAPRQTPPVSFCVVPYFHVYGLSYFIRTLTVGETLVSMGRFDMKMMLKAIQDFRITHMALAPPVVVAMAKGNNGMVDGYDLSSLEVVGCGGAPLRESVVQQFRKKFPNVILGQAYGLTESTARVFGTLGSEEGQVMGATGKLMSNCEAKIVHPETGTHLPPGSPGEIWVRGPSIMKGYVNDEAATAATLDSEGWLRTGDLCYIDNEGFLFFVDRIKELIKYKGYQVAPAELEHLLHSHPDIAEAAVIPYPDAEAGQVPMAFVVRQSGSTIDESQIKDFIAKQVAPYKRIRRVIFIDSLPKNAGGKVLRKDLIRFALSGATSKL</sequence>
<dbReference type="PROSITE" id="PS00455">
    <property type="entry name" value="AMP_BINDING"/>
    <property type="match status" value="1"/>
</dbReference>
<protein>
    <submittedName>
        <fullName evidence="5">AMP dependent CoA ligase, putative</fullName>
        <ecNumber evidence="5">1.13.12.7</ecNumber>
    </submittedName>
</protein>
<organism evidence="5 6">
    <name type="scientific">Ricinus communis</name>
    <name type="common">Castor bean</name>
    <dbReference type="NCBI Taxonomy" id="3988"/>
    <lineage>
        <taxon>Eukaryota</taxon>
        <taxon>Viridiplantae</taxon>
        <taxon>Streptophyta</taxon>
        <taxon>Embryophyta</taxon>
        <taxon>Tracheophyta</taxon>
        <taxon>Spermatophyta</taxon>
        <taxon>Magnoliopsida</taxon>
        <taxon>eudicotyledons</taxon>
        <taxon>Gunneridae</taxon>
        <taxon>Pentapetalae</taxon>
        <taxon>rosids</taxon>
        <taxon>fabids</taxon>
        <taxon>Malpighiales</taxon>
        <taxon>Euphorbiaceae</taxon>
        <taxon>Acalyphoideae</taxon>
        <taxon>Acalypheae</taxon>
        <taxon>Ricinus</taxon>
    </lineage>
</organism>
<evidence type="ECO:0000259" key="4">
    <source>
        <dbReference type="Pfam" id="PF13193"/>
    </source>
</evidence>
<keyword evidence="5" id="KW-0560">Oxidoreductase</keyword>
<keyword evidence="2 5" id="KW-0436">Ligase</keyword>
<keyword evidence="6" id="KW-1185">Reference proteome</keyword>
<feature type="domain" description="AMP-dependent synthetase/ligase" evidence="3">
    <location>
        <begin position="60"/>
        <end position="403"/>
    </location>
</feature>
<dbReference type="InParanoid" id="B9RMJ5"/>
<dbReference type="OrthoDB" id="10253869at2759"/>
<dbReference type="OMA" id="DRICVHV"/>
<evidence type="ECO:0000313" key="6">
    <source>
        <dbReference type="Proteomes" id="UP000008311"/>
    </source>
</evidence>
<dbReference type="KEGG" id="rcu:8278423"/>
<dbReference type="EC" id="1.13.12.7" evidence="5"/>
<dbReference type="Gene3D" id="3.30.300.30">
    <property type="match status" value="1"/>
</dbReference>
<accession>B9RMJ5</accession>
<dbReference type="PANTHER" id="PTHR24096:SF362">
    <property type="entry name" value="4-COUMARATE--COA LIGASE-LIKE 9"/>
    <property type="match status" value="1"/>
</dbReference>
<dbReference type="Pfam" id="PF00501">
    <property type="entry name" value="AMP-binding"/>
    <property type="match status" value="1"/>
</dbReference>
<dbReference type="Gene3D" id="3.40.50.12780">
    <property type="entry name" value="N-terminal domain of ligase-like"/>
    <property type="match status" value="1"/>
</dbReference>
<dbReference type="AlphaFoldDB" id="B9RMJ5"/>
<reference evidence="6" key="1">
    <citation type="journal article" date="2010" name="Nat. Biotechnol.">
        <title>Draft genome sequence of the oilseed species Ricinus communis.</title>
        <authorList>
            <person name="Chan A.P."/>
            <person name="Crabtree J."/>
            <person name="Zhao Q."/>
            <person name="Lorenzi H."/>
            <person name="Orvis J."/>
            <person name="Puiu D."/>
            <person name="Melake-Berhan A."/>
            <person name="Jones K.M."/>
            <person name="Redman J."/>
            <person name="Chen G."/>
            <person name="Cahoon E.B."/>
            <person name="Gedil M."/>
            <person name="Stanke M."/>
            <person name="Haas B.J."/>
            <person name="Wortman J.R."/>
            <person name="Fraser-Liggett C.M."/>
            <person name="Ravel J."/>
            <person name="Rabinowicz P.D."/>
        </authorList>
    </citation>
    <scope>NUCLEOTIDE SEQUENCE [LARGE SCALE GENOMIC DNA]</scope>
    <source>
        <strain evidence="6">cv. Hale</strain>
    </source>
</reference>
<dbReference type="InterPro" id="IPR000873">
    <property type="entry name" value="AMP-dep_synth/lig_dom"/>
</dbReference>
<evidence type="ECO:0000259" key="3">
    <source>
        <dbReference type="Pfam" id="PF00501"/>
    </source>
</evidence>
<dbReference type="InterPro" id="IPR042099">
    <property type="entry name" value="ANL_N_sf"/>
</dbReference>
<dbReference type="CDD" id="cd05904">
    <property type="entry name" value="4CL"/>
    <property type="match status" value="1"/>
</dbReference>
<dbReference type="GO" id="GO:0016491">
    <property type="term" value="F:oxidoreductase activity"/>
    <property type="evidence" value="ECO:0007669"/>
    <property type="project" value="UniProtKB-KW"/>
</dbReference>
<gene>
    <name evidence="5" type="ORF">RCOM_1081170</name>
</gene>
<proteinExistence type="inferred from homology"/>
<dbReference type="SUPFAM" id="SSF56801">
    <property type="entry name" value="Acetyl-CoA synthetase-like"/>
    <property type="match status" value="1"/>
</dbReference>
<evidence type="ECO:0000256" key="1">
    <source>
        <dbReference type="ARBA" id="ARBA00006432"/>
    </source>
</evidence>